<name>A0A9E7K9T9_9LILI</name>
<reference evidence="2" key="1">
    <citation type="submission" date="2022-05" db="EMBL/GenBank/DDBJ databases">
        <title>The Musa troglodytarum L. genome provides insights into the mechanism of non-climacteric behaviour and enrichment of carotenoids.</title>
        <authorList>
            <person name="Wang J."/>
        </authorList>
    </citation>
    <scope>NUCLEOTIDE SEQUENCE</scope>
    <source>
        <tissue evidence="2">Leaf</tissue>
    </source>
</reference>
<dbReference type="AlphaFoldDB" id="A0A9E7K9T9"/>
<keyword evidence="3" id="KW-1185">Reference proteome</keyword>
<evidence type="ECO:0000313" key="2">
    <source>
        <dbReference type="EMBL" id="URE08240.1"/>
    </source>
</evidence>
<feature type="region of interest" description="Disordered" evidence="1">
    <location>
        <begin position="247"/>
        <end position="267"/>
    </location>
</feature>
<dbReference type="Proteomes" id="UP001055439">
    <property type="component" value="Chromosome 6"/>
</dbReference>
<proteinExistence type="predicted"/>
<accession>A0A9E7K9T9</accession>
<feature type="compositionally biased region" description="Basic residues" evidence="1">
    <location>
        <begin position="189"/>
        <end position="201"/>
    </location>
</feature>
<feature type="region of interest" description="Disordered" evidence="1">
    <location>
        <begin position="178"/>
        <end position="218"/>
    </location>
</feature>
<evidence type="ECO:0000256" key="1">
    <source>
        <dbReference type="SAM" id="MobiDB-lite"/>
    </source>
</evidence>
<organism evidence="2 3">
    <name type="scientific">Musa troglodytarum</name>
    <name type="common">fe'i banana</name>
    <dbReference type="NCBI Taxonomy" id="320322"/>
    <lineage>
        <taxon>Eukaryota</taxon>
        <taxon>Viridiplantae</taxon>
        <taxon>Streptophyta</taxon>
        <taxon>Embryophyta</taxon>
        <taxon>Tracheophyta</taxon>
        <taxon>Spermatophyta</taxon>
        <taxon>Magnoliopsida</taxon>
        <taxon>Liliopsida</taxon>
        <taxon>Zingiberales</taxon>
        <taxon>Musaceae</taxon>
        <taxon>Musa</taxon>
    </lineage>
</organism>
<sequence length="302" mass="33959">MNSSSGVDRKKERKKDCGGTLVFDLKREEGNSSLNQLLEENSLHHLELGDQVLDVLIFSRVQAIAVEGAKHHVRAGVNPAKPEWALQWLRSHRKAEEKTPLPQKARNPLVVGVSRRASVRCLLLQLLLRETSIKSQLNTADDLDIVFPRSLINLLLSDIMLSIGASYAQLHVQQEHYKQKIKRTEGQKKSKGQKKGSKGRVHPAGSSPRQPKADLNKFEKEPLHLRTHCITLGKLLRRVNPLLTLDGNLGDTGGSEDETKEEKRRKKQHWVVERRSLGDLQQWLLLGKANSCCPPNPAILLL</sequence>
<dbReference type="EMBL" id="CP097508">
    <property type="protein sequence ID" value="URE08240.1"/>
    <property type="molecule type" value="Genomic_DNA"/>
</dbReference>
<feature type="compositionally biased region" description="Basic and acidic residues" evidence="1">
    <location>
        <begin position="178"/>
        <end position="188"/>
    </location>
</feature>
<gene>
    <name evidence="2" type="ORF">MUK42_33355</name>
</gene>
<evidence type="ECO:0000313" key="3">
    <source>
        <dbReference type="Proteomes" id="UP001055439"/>
    </source>
</evidence>
<protein>
    <submittedName>
        <fullName evidence="2">Uncharacterized protein</fullName>
    </submittedName>
</protein>